<keyword evidence="3" id="KW-0238">DNA-binding</keyword>
<dbReference type="AlphaFoldDB" id="A0A6J5EJU9"/>
<comment type="similarity">
    <text evidence="1">Belongs to the LysR transcriptional regulatory family.</text>
</comment>
<dbReference type="SUPFAM" id="SSF53850">
    <property type="entry name" value="Periplasmic binding protein-like II"/>
    <property type="match status" value="1"/>
</dbReference>
<keyword evidence="7" id="KW-1185">Reference proteome</keyword>
<dbReference type="InterPro" id="IPR036388">
    <property type="entry name" value="WH-like_DNA-bd_sf"/>
</dbReference>
<dbReference type="GO" id="GO:0003677">
    <property type="term" value="F:DNA binding"/>
    <property type="evidence" value="ECO:0007669"/>
    <property type="project" value="UniProtKB-KW"/>
</dbReference>
<keyword evidence="2" id="KW-0805">Transcription regulation</keyword>
<evidence type="ECO:0000313" key="6">
    <source>
        <dbReference type="EMBL" id="CAB3765265.1"/>
    </source>
</evidence>
<evidence type="ECO:0000256" key="3">
    <source>
        <dbReference type="ARBA" id="ARBA00023125"/>
    </source>
</evidence>
<name>A0A6J5EJU9_9BURK</name>
<dbReference type="PANTHER" id="PTHR30579:SF3">
    <property type="entry name" value="TRANSCRIPTIONAL REGULATORY PROTEIN"/>
    <property type="match status" value="1"/>
</dbReference>
<dbReference type="EMBL" id="CADIKF010000041">
    <property type="protein sequence ID" value="CAB3765265.1"/>
    <property type="molecule type" value="Genomic_DNA"/>
</dbReference>
<gene>
    <name evidence="6" type="primary">hdfR_12</name>
    <name evidence="6" type="ORF">LMG29739_04542</name>
</gene>
<sequence length="306" mass="34348">MASRFRKQLDWEDIHFFTVLARHRSLSAAARVLSVNHATVSRRVSTLEKVLGEKLVDRRPDGYVLTCAGRRIVDAAYNMENQAELLRRGGADTSLKGLVRVHATPTLIQCFLAHPLADLARRHEALDIEVVVDVRPVSLERHEADIALRFSRPDGRNLIIKSLAKIGYGFYASKEWSTRLSKGEPPIFVGYNESYAHMPSPAWFNEQFPTARVAFRSNSQRLQADAARAGAGIALIPHFLGRADEMLTPCSFDVSPPSLDLWLVTRRQDSENPVVKVVIDCVTTVLHRNLDILGEVVHSDKRHETL</sequence>
<organism evidence="6 7">
    <name type="scientific">Paraburkholderia solisilvae</name>
    <dbReference type="NCBI Taxonomy" id="624376"/>
    <lineage>
        <taxon>Bacteria</taxon>
        <taxon>Pseudomonadati</taxon>
        <taxon>Pseudomonadota</taxon>
        <taxon>Betaproteobacteria</taxon>
        <taxon>Burkholderiales</taxon>
        <taxon>Burkholderiaceae</taxon>
        <taxon>Paraburkholderia</taxon>
    </lineage>
</organism>
<dbReference type="Gene3D" id="1.10.10.10">
    <property type="entry name" value="Winged helix-like DNA-binding domain superfamily/Winged helix DNA-binding domain"/>
    <property type="match status" value="1"/>
</dbReference>
<evidence type="ECO:0000313" key="7">
    <source>
        <dbReference type="Proteomes" id="UP000494329"/>
    </source>
</evidence>
<dbReference type="InterPro" id="IPR036390">
    <property type="entry name" value="WH_DNA-bd_sf"/>
</dbReference>
<evidence type="ECO:0000256" key="1">
    <source>
        <dbReference type="ARBA" id="ARBA00009437"/>
    </source>
</evidence>
<dbReference type="PANTHER" id="PTHR30579">
    <property type="entry name" value="TRANSCRIPTIONAL REGULATOR"/>
    <property type="match status" value="1"/>
</dbReference>
<reference evidence="6 7" key="1">
    <citation type="submission" date="2020-04" db="EMBL/GenBank/DDBJ databases">
        <authorList>
            <person name="De Canck E."/>
        </authorList>
    </citation>
    <scope>NUCLEOTIDE SEQUENCE [LARGE SCALE GENOMIC DNA]</scope>
    <source>
        <strain evidence="6 7">LMG 29739</strain>
    </source>
</reference>
<protein>
    <submittedName>
        <fullName evidence="6">HTH-type transcriptional regulator HdfR</fullName>
    </submittedName>
</protein>
<accession>A0A6J5EJU9</accession>
<dbReference type="PROSITE" id="PS50931">
    <property type="entry name" value="HTH_LYSR"/>
    <property type="match status" value="1"/>
</dbReference>
<dbReference type="InterPro" id="IPR050176">
    <property type="entry name" value="LTTR"/>
</dbReference>
<dbReference type="Gene3D" id="3.40.190.290">
    <property type="match status" value="1"/>
</dbReference>
<keyword evidence="4" id="KW-0804">Transcription</keyword>
<evidence type="ECO:0000256" key="2">
    <source>
        <dbReference type="ARBA" id="ARBA00023015"/>
    </source>
</evidence>
<dbReference type="Proteomes" id="UP000494329">
    <property type="component" value="Unassembled WGS sequence"/>
</dbReference>
<dbReference type="RefSeq" id="WP_175113387.1">
    <property type="nucleotide sequence ID" value="NZ_CADIKF010000041.1"/>
</dbReference>
<dbReference type="Pfam" id="PF03466">
    <property type="entry name" value="LysR_substrate"/>
    <property type="match status" value="1"/>
</dbReference>
<evidence type="ECO:0000256" key="4">
    <source>
        <dbReference type="ARBA" id="ARBA00023163"/>
    </source>
</evidence>
<evidence type="ECO:0000259" key="5">
    <source>
        <dbReference type="PROSITE" id="PS50931"/>
    </source>
</evidence>
<dbReference type="InterPro" id="IPR005119">
    <property type="entry name" value="LysR_subst-bd"/>
</dbReference>
<proteinExistence type="inferred from homology"/>
<dbReference type="SUPFAM" id="SSF46785">
    <property type="entry name" value="Winged helix' DNA-binding domain"/>
    <property type="match status" value="1"/>
</dbReference>
<dbReference type="GO" id="GO:0003700">
    <property type="term" value="F:DNA-binding transcription factor activity"/>
    <property type="evidence" value="ECO:0007669"/>
    <property type="project" value="InterPro"/>
</dbReference>
<dbReference type="InterPro" id="IPR000847">
    <property type="entry name" value="LysR_HTH_N"/>
</dbReference>
<dbReference type="Pfam" id="PF00126">
    <property type="entry name" value="HTH_1"/>
    <property type="match status" value="1"/>
</dbReference>
<feature type="domain" description="HTH lysR-type" evidence="5">
    <location>
        <begin position="9"/>
        <end position="66"/>
    </location>
</feature>